<dbReference type="EMBL" id="LVWA01000012">
    <property type="protein sequence ID" value="OKL38720.1"/>
    <property type="molecule type" value="Genomic_DNA"/>
</dbReference>
<dbReference type="InterPro" id="IPR013325">
    <property type="entry name" value="RNA_pol_sigma_r2"/>
</dbReference>
<comment type="similarity">
    <text evidence="1">Belongs to the sigma-70 factor family. ECF subfamily.</text>
</comment>
<dbReference type="Proteomes" id="UP000186551">
    <property type="component" value="Unassembled WGS sequence"/>
</dbReference>
<comment type="caution">
    <text evidence="8">The sequence shown here is derived from an EMBL/GenBank/DDBJ whole genome shotgun (WGS) entry which is preliminary data.</text>
</comment>
<keyword evidence="2" id="KW-0805">Transcription regulation</keyword>
<dbReference type="GO" id="GO:0006352">
    <property type="term" value="P:DNA-templated transcription initiation"/>
    <property type="evidence" value="ECO:0007669"/>
    <property type="project" value="InterPro"/>
</dbReference>
<keyword evidence="4" id="KW-0238">DNA-binding</keyword>
<dbReference type="InterPro" id="IPR039425">
    <property type="entry name" value="RNA_pol_sigma-70-like"/>
</dbReference>
<dbReference type="InterPro" id="IPR007627">
    <property type="entry name" value="RNA_pol_sigma70_r2"/>
</dbReference>
<evidence type="ECO:0000256" key="4">
    <source>
        <dbReference type="ARBA" id="ARBA00023125"/>
    </source>
</evidence>
<evidence type="ECO:0000313" key="9">
    <source>
        <dbReference type="Proteomes" id="UP000186551"/>
    </source>
</evidence>
<evidence type="ECO:0000313" key="8">
    <source>
        <dbReference type="EMBL" id="OKL38720.1"/>
    </source>
</evidence>
<accession>A0A1Q5P904</accession>
<gene>
    <name evidence="8" type="ORF">A3841_06160</name>
</gene>
<dbReference type="Pfam" id="PF08281">
    <property type="entry name" value="Sigma70_r4_2"/>
    <property type="match status" value="1"/>
</dbReference>
<organism evidence="8 9">
    <name type="scientific">Pontibacter flavimaris</name>
    <dbReference type="NCBI Taxonomy" id="1797110"/>
    <lineage>
        <taxon>Bacteria</taxon>
        <taxon>Pseudomonadati</taxon>
        <taxon>Bacteroidota</taxon>
        <taxon>Cytophagia</taxon>
        <taxon>Cytophagales</taxon>
        <taxon>Hymenobacteraceae</taxon>
        <taxon>Pontibacter</taxon>
    </lineage>
</organism>
<evidence type="ECO:0000256" key="1">
    <source>
        <dbReference type="ARBA" id="ARBA00010641"/>
    </source>
</evidence>
<evidence type="ECO:0000256" key="3">
    <source>
        <dbReference type="ARBA" id="ARBA00023082"/>
    </source>
</evidence>
<dbReference type="Gene3D" id="1.10.1740.10">
    <property type="match status" value="1"/>
</dbReference>
<dbReference type="PANTHER" id="PTHR43133:SF8">
    <property type="entry name" value="RNA POLYMERASE SIGMA FACTOR HI_1459-RELATED"/>
    <property type="match status" value="1"/>
</dbReference>
<reference evidence="8 9" key="1">
    <citation type="submission" date="2016-03" db="EMBL/GenBank/DDBJ databases">
        <title>Genome sequence of Pontibacter sp. nov., of the family cytophagaceae, isolated from marine sediment of the Yellow Sea, China.</title>
        <authorList>
            <person name="Zhang G."/>
            <person name="Zhang R."/>
        </authorList>
    </citation>
    <scope>NUCLEOTIDE SEQUENCE [LARGE SCALE GENOMIC DNA]</scope>
    <source>
        <strain evidence="8 9">S10-8</strain>
    </source>
</reference>
<dbReference type="InterPro" id="IPR013249">
    <property type="entry name" value="RNA_pol_sigma70_r4_t2"/>
</dbReference>
<evidence type="ECO:0000259" key="7">
    <source>
        <dbReference type="Pfam" id="PF08281"/>
    </source>
</evidence>
<dbReference type="InterPro" id="IPR014284">
    <property type="entry name" value="RNA_pol_sigma-70_dom"/>
</dbReference>
<feature type="domain" description="RNA polymerase sigma factor 70 region 4 type 2" evidence="7">
    <location>
        <begin position="122"/>
        <end position="171"/>
    </location>
</feature>
<dbReference type="Pfam" id="PF04542">
    <property type="entry name" value="Sigma70_r2"/>
    <property type="match status" value="1"/>
</dbReference>
<dbReference type="SUPFAM" id="SSF88659">
    <property type="entry name" value="Sigma3 and sigma4 domains of RNA polymerase sigma factors"/>
    <property type="match status" value="1"/>
</dbReference>
<dbReference type="SUPFAM" id="SSF88946">
    <property type="entry name" value="Sigma2 domain of RNA polymerase sigma factors"/>
    <property type="match status" value="1"/>
</dbReference>
<name>A0A1Q5P904_9BACT</name>
<evidence type="ECO:0000256" key="2">
    <source>
        <dbReference type="ARBA" id="ARBA00023015"/>
    </source>
</evidence>
<dbReference type="OrthoDB" id="9798255at2"/>
<dbReference type="NCBIfam" id="TIGR02937">
    <property type="entry name" value="sigma70-ECF"/>
    <property type="match status" value="1"/>
</dbReference>
<sequence length="188" mass="21604">MEQLSDNALMLQVKEGNLARLGLLFERYGKSLYGFYFRLTRNAALSEDLVQDVFERVLKYKHTFRGDGKFSTWLYHLARNVLADHVKKTKRAGVSTDLEQQQDALAELSVPEEALQKEEHLQLMELALDHLSHEKKELLLLTKLQGLKYKDIAALQGCTETNVKVKVFRAINDLREVFTKLQAKGINI</sequence>
<dbReference type="STRING" id="1797110.A3841_06160"/>
<evidence type="ECO:0000256" key="5">
    <source>
        <dbReference type="ARBA" id="ARBA00023163"/>
    </source>
</evidence>
<dbReference type="Gene3D" id="1.10.10.10">
    <property type="entry name" value="Winged helix-like DNA-binding domain superfamily/Winged helix DNA-binding domain"/>
    <property type="match status" value="1"/>
</dbReference>
<dbReference type="AlphaFoldDB" id="A0A1Q5P904"/>
<dbReference type="InterPro" id="IPR013324">
    <property type="entry name" value="RNA_pol_sigma_r3/r4-like"/>
</dbReference>
<keyword evidence="9" id="KW-1185">Reference proteome</keyword>
<dbReference type="RefSeq" id="WP_083610435.1">
    <property type="nucleotide sequence ID" value="NZ_LVWA01000012.1"/>
</dbReference>
<protein>
    <submittedName>
        <fullName evidence="8">RNA polymerase subunit sigma-24</fullName>
    </submittedName>
</protein>
<keyword evidence="3" id="KW-0731">Sigma factor</keyword>
<dbReference type="GO" id="GO:0003677">
    <property type="term" value="F:DNA binding"/>
    <property type="evidence" value="ECO:0007669"/>
    <property type="project" value="UniProtKB-KW"/>
</dbReference>
<evidence type="ECO:0000259" key="6">
    <source>
        <dbReference type="Pfam" id="PF04542"/>
    </source>
</evidence>
<dbReference type="PANTHER" id="PTHR43133">
    <property type="entry name" value="RNA POLYMERASE ECF-TYPE SIGMA FACTO"/>
    <property type="match status" value="1"/>
</dbReference>
<keyword evidence="5" id="KW-0804">Transcription</keyword>
<proteinExistence type="inferred from homology"/>
<dbReference type="InterPro" id="IPR036388">
    <property type="entry name" value="WH-like_DNA-bd_sf"/>
</dbReference>
<feature type="domain" description="RNA polymerase sigma-70 region 2" evidence="6">
    <location>
        <begin position="24"/>
        <end position="91"/>
    </location>
</feature>
<dbReference type="GO" id="GO:0016987">
    <property type="term" value="F:sigma factor activity"/>
    <property type="evidence" value="ECO:0007669"/>
    <property type="project" value="UniProtKB-KW"/>
</dbReference>